<dbReference type="STRING" id="504728.K649_05790"/>
<proteinExistence type="predicted"/>
<dbReference type="AlphaFoldDB" id="M9X8N0"/>
<dbReference type="KEGG" id="mre:K649_05790"/>
<gene>
    <name evidence="1" type="ORF">K649_05790</name>
</gene>
<dbReference type="PATRIC" id="fig|504728.9.peg.1192"/>
<dbReference type="EMBL" id="CP005385">
    <property type="protein sequence ID" value="AGK04460.1"/>
    <property type="molecule type" value="Genomic_DNA"/>
</dbReference>
<accession>M9X8N0</accession>
<sequence length="75" mass="8553">MVRRRLVVEESKGSVAQEQVVWIGGRIIRYEIPTMTILLQLWAQGMQFINIPLHRALADAQTLSKLFCAVGPEFQ</sequence>
<dbReference type="Proteomes" id="UP000013026">
    <property type="component" value="Chromosome"/>
</dbReference>
<evidence type="ECO:0000313" key="2">
    <source>
        <dbReference type="Proteomes" id="UP000013026"/>
    </source>
</evidence>
<name>M9X8N0_MEIRD</name>
<evidence type="ECO:0000313" key="1">
    <source>
        <dbReference type="EMBL" id="AGK04460.1"/>
    </source>
</evidence>
<protein>
    <submittedName>
        <fullName evidence="1">Uncharacterized protein</fullName>
    </submittedName>
</protein>
<organism evidence="1 2">
    <name type="scientific">Meiothermus ruber (strain ATCC 35948 / DSM 1279 / VKM B-1258 / 21)</name>
    <name type="common">Thermus ruber</name>
    <dbReference type="NCBI Taxonomy" id="504728"/>
    <lineage>
        <taxon>Bacteria</taxon>
        <taxon>Thermotogati</taxon>
        <taxon>Deinococcota</taxon>
        <taxon>Deinococci</taxon>
        <taxon>Thermales</taxon>
        <taxon>Thermaceae</taxon>
        <taxon>Meiothermus</taxon>
    </lineage>
</organism>
<reference evidence="1 2" key="1">
    <citation type="submission" date="2013-04" db="EMBL/GenBank/DDBJ databases">
        <authorList>
            <person name="Chin J."/>
            <person name="Alexander D.H."/>
            <person name="Marks P."/>
            <person name="Korlach J."/>
            <person name="Clum A."/>
            <person name="Copeland A."/>
        </authorList>
    </citation>
    <scope>NUCLEOTIDE SEQUENCE [LARGE SCALE GENOMIC DNA]</scope>
    <source>
        <strain evidence="2">ATCC 35948 / DSM 1279 / VKM B-1258 / 21</strain>
    </source>
</reference>